<evidence type="ECO:0000256" key="6">
    <source>
        <dbReference type="SAM" id="MobiDB-lite"/>
    </source>
</evidence>
<dbReference type="GO" id="GO:0007186">
    <property type="term" value="P:G protein-coupled receptor signaling pathway"/>
    <property type="evidence" value="ECO:0007669"/>
    <property type="project" value="TreeGrafter"/>
</dbReference>
<dbReference type="KEGG" id="bbel:109469348"/>
<reference evidence="8" key="1">
    <citation type="submission" date="2025-08" db="UniProtKB">
        <authorList>
            <consortium name="RefSeq"/>
        </authorList>
    </citation>
    <scope>IDENTIFICATION</scope>
    <source>
        <tissue evidence="8">Gonad</tissue>
    </source>
</reference>
<dbReference type="OrthoDB" id="5585685at2759"/>
<accession>A0A6P4Z1G6</accession>
<dbReference type="InterPro" id="IPR019318">
    <property type="entry name" value="Gua_nucleotide_exch_fac_Ric8"/>
</dbReference>
<keyword evidence="5" id="KW-0143">Chaperone</keyword>
<evidence type="ECO:0000313" key="8">
    <source>
        <dbReference type="RefSeq" id="XP_019623416.1"/>
    </source>
</evidence>
<evidence type="ECO:0000313" key="7">
    <source>
        <dbReference type="Proteomes" id="UP000515135"/>
    </source>
</evidence>
<protein>
    <submittedName>
        <fullName evidence="8">Synembryn-A-like</fullName>
    </submittedName>
</protein>
<organism evidence="7 8">
    <name type="scientific">Branchiostoma belcheri</name>
    <name type="common">Amphioxus</name>
    <dbReference type="NCBI Taxonomy" id="7741"/>
    <lineage>
        <taxon>Eukaryota</taxon>
        <taxon>Metazoa</taxon>
        <taxon>Chordata</taxon>
        <taxon>Cephalochordata</taxon>
        <taxon>Leptocardii</taxon>
        <taxon>Amphioxiformes</taxon>
        <taxon>Branchiostomatidae</taxon>
        <taxon>Branchiostoma</taxon>
    </lineage>
</organism>
<dbReference type="SUPFAM" id="SSF48371">
    <property type="entry name" value="ARM repeat"/>
    <property type="match status" value="1"/>
</dbReference>
<gene>
    <name evidence="8" type="primary">LOC109469348</name>
</gene>
<evidence type="ECO:0000256" key="5">
    <source>
        <dbReference type="ARBA" id="ARBA00023186"/>
    </source>
</evidence>
<dbReference type="PANTHER" id="PTHR12425">
    <property type="entry name" value="SYNEMBRYN"/>
    <property type="match status" value="1"/>
</dbReference>
<dbReference type="GO" id="GO:0005938">
    <property type="term" value="C:cell cortex"/>
    <property type="evidence" value="ECO:0007669"/>
    <property type="project" value="UniProtKB-SubCell"/>
</dbReference>
<dbReference type="GO" id="GO:0001965">
    <property type="term" value="F:G-protein alpha-subunit binding"/>
    <property type="evidence" value="ECO:0007669"/>
    <property type="project" value="TreeGrafter"/>
</dbReference>
<dbReference type="PRINTS" id="PR01802">
    <property type="entry name" value="SYNEMBRYN"/>
</dbReference>
<dbReference type="PANTHER" id="PTHR12425:SF5">
    <property type="entry name" value="SYNEMBRYN"/>
    <property type="match status" value="1"/>
</dbReference>
<dbReference type="InterPro" id="IPR016024">
    <property type="entry name" value="ARM-type_fold"/>
</dbReference>
<dbReference type="RefSeq" id="XP_019623416.1">
    <property type="nucleotide sequence ID" value="XM_019767857.1"/>
</dbReference>
<comment type="similarity">
    <text evidence="2">Belongs to the synembryn family.</text>
</comment>
<evidence type="ECO:0000256" key="1">
    <source>
        <dbReference type="ARBA" id="ARBA00004544"/>
    </source>
</evidence>
<keyword evidence="7" id="KW-1185">Reference proteome</keyword>
<feature type="region of interest" description="Disordered" evidence="6">
    <location>
        <begin position="527"/>
        <end position="546"/>
    </location>
</feature>
<evidence type="ECO:0000256" key="2">
    <source>
        <dbReference type="ARBA" id="ARBA00009049"/>
    </source>
</evidence>
<proteinExistence type="inferred from homology"/>
<dbReference type="GO" id="GO:0005085">
    <property type="term" value="F:guanyl-nucleotide exchange factor activity"/>
    <property type="evidence" value="ECO:0007669"/>
    <property type="project" value="UniProtKB-KW"/>
</dbReference>
<keyword evidence="4" id="KW-0344">Guanine-nucleotide releasing factor</keyword>
<evidence type="ECO:0000256" key="4">
    <source>
        <dbReference type="ARBA" id="ARBA00022658"/>
    </source>
</evidence>
<dbReference type="InterPro" id="IPR011989">
    <property type="entry name" value="ARM-like"/>
</dbReference>
<name>A0A6P4Z1G6_BRABE</name>
<keyword evidence="3" id="KW-0963">Cytoplasm</keyword>
<dbReference type="Proteomes" id="UP000515135">
    <property type="component" value="Unplaced"/>
</dbReference>
<sequence length="546" mass="60772">MEGVDEVVAALQGGDQAEIYKHLQSFNTQHAQTFGFPELQQDQRKDLVSAILEVLNKDMQPSCHATCLSTIRILSRDKASLQFLAKPPCVTTLLKHAGMDGAEAVVELPEDEVMAEAEKCLCNIIFTSPTAQRLCSSNGCVEGVAGRLKCISDPHLSYDVKIFAVRLTFLLTALCIDIRQRLQVEFNAPALLLSAMEHTLGVENNSTLGTLEGVVLTDEQVDLLSEILKTMFNVTLTGQARQLDEEELERYKQMTAVCRYMLMCRASSETKQEELHSHTINLMTNMPRSCLGEVIVRQGERGVGTEYDGWNMDAIMTILDFLERRIDQNKRLLETLTPVLTCLIAISRANRNIRKFLRTKVLPPLRDVESLPQEGCKLRNKCVRLMTCVVTEVKETAAEFLFVLCKENVDRLVKYTGFGNAAGLLAHRGLLAGGPSSGQDNYSSGDEESDTEEYLVAKDKINPVTGRVEPDRPNPLEEMTEEQKEHLFMQLASDFDKLTREGIVKPTMIGSDGRLHVVEGGVAEMVARAQTPPPDHSDNEEDDPNE</sequence>
<dbReference type="Pfam" id="PF10165">
    <property type="entry name" value="Ric8"/>
    <property type="match status" value="1"/>
</dbReference>
<dbReference type="AlphaFoldDB" id="A0A6P4Z1G6"/>
<dbReference type="GeneID" id="109469348"/>
<dbReference type="Gene3D" id="1.25.10.10">
    <property type="entry name" value="Leucine-rich Repeat Variant"/>
    <property type="match status" value="1"/>
</dbReference>
<comment type="subcellular location">
    <subcellularLocation>
        <location evidence="1">Cytoplasm</location>
        <location evidence="1">Cell cortex</location>
    </subcellularLocation>
</comment>
<dbReference type="InterPro" id="IPR008376">
    <property type="entry name" value="Chaperone_Ric-8_A/B"/>
</dbReference>
<evidence type="ECO:0000256" key="3">
    <source>
        <dbReference type="ARBA" id="ARBA00022490"/>
    </source>
</evidence>